<comment type="caution">
    <text evidence="1">The sequence shown here is derived from an EMBL/GenBank/DDBJ whole genome shotgun (WGS) entry which is preliminary data.</text>
</comment>
<accession>A0ABN2Y6N2</accession>
<gene>
    <name evidence="1" type="ORF">GCM10009759_70910</name>
</gene>
<dbReference type="RefSeq" id="WP_344558320.1">
    <property type="nucleotide sequence ID" value="NZ_BAAANS010000078.1"/>
</dbReference>
<dbReference type="EMBL" id="BAAANS010000078">
    <property type="protein sequence ID" value="GAA2121326.1"/>
    <property type="molecule type" value="Genomic_DNA"/>
</dbReference>
<evidence type="ECO:0000313" key="2">
    <source>
        <dbReference type="Proteomes" id="UP001500897"/>
    </source>
</evidence>
<dbReference type="Proteomes" id="UP001500897">
    <property type="component" value="Unassembled WGS sequence"/>
</dbReference>
<name>A0ABN2Y6N2_9ACTN</name>
<proteinExistence type="predicted"/>
<keyword evidence="2" id="KW-1185">Reference proteome</keyword>
<reference evidence="1 2" key="1">
    <citation type="journal article" date="2019" name="Int. J. Syst. Evol. Microbiol.">
        <title>The Global Catalogue of Microorganisms (GCM) 10K type strain sequencing project: providing services to taxonomists for standard genome sequencing and annotation.</title>
        <authorList>
            <consortium name="The Broad Institute Genomics Platform"/>
            <consortium name="The Broad Institute Genome Sequencing Center for Infectious Disease"/>
            <person name="Wu L."/>
            <person name="Ma J."/>
        </authorList>
    </citation>
    <scope>NUCLEOTIDE SEQUENCE [LARGE SCALE GENOMIC DNA]</scope>
    <source>
        <strain evidence="1 2">JCM 14559</strain>
    </source>
</reference>
<evidence type="ECO:0000313" key="1">
    <source>
        <dbReference type="EMBL" id="GAA2121326.1"/>
    </source>
</evidence>
<protein>
    <submittedName>
        <fullName evidence="1">Uncharacterized protein</fullName>
    </submittedName>
</protein>
<organism evidence="1 2">
    <name type="scientific">Kitasatospora saccharophila</name>
    <dbReference type="NCBI Taxonomy" id="407973"/>
    <lineage>
        <taxon>Bacteria</taxon>
        <taxon>Bacillati</taxon>
        <taxon>Actinomycetota</taxon>
        <taxon>Actinomycetes</taxon>
        <taxon>Kitasatosporales</taxon>
        <taxon>Streptomycetaceae</taxon>
        <taxon>Kitasatospora</taxon>
    </lineage>
</organism>
<sequence length="169" mass="18196">MPAPAGFTTAYGVTISACDEDFEAYVALGHHDPSRMTAAANHVLRAESAERYRPIVGELPRIDHTFAVITERQADEDGEGGGWTLDFTGPDTASTQPVTLLTVTGLGDFELLATPSHCPNCARLTNTAHYMRTEMQKLGAPGLLGHDCRTCGTIWPATSRNNQHRPSAC</sequence>